<proteinExistence type="predicted"/>
<name>A0A183UVM3_TOXCA</name>
<protein>
    <submittedName>
        <fullName evidence="1 3">Uncharacterized protein</fullName>
    </submittedName>
</protein>
<evidence type="ECO:0000313" key="2">
    <source>
        <dbReference type="Proteomes" id="UP000050794"/>
    </source>
</evidence>
<gene>
    <name evidence="1" type="ORF">TCNE_LOCUS12543</name>
</gene>
<dbReference type="WBParaSite" id="TCNE_0001254301-mRNA-1">
    <property type="protein sequence ID" value="TCNE_0001254301-mRNA-1"/>
    <property type="gene ID" value="TCNE_0001254301"/>
</dbReference>
<evidence type="ECO:0000313" key="1">
    <source>
        <dbReference type="EMBL" id="VDM43864.1"/>
    </source>
</evidence>
<reference evidence="3" key="1">
    <citation type="submission" date="2016-06" db="UniProtKB">
        <authorList>
            <consortium name="WormBaseParasite"/>
        </authorList>
    </citation>
    <scope>IDENTIFICATION</scope>
</reference>
<evidence type="ECO:0000313" key="3">
    <source>
        <dbReference type="WBParaSite" id="TCNE_0001254301-mRNA-1"/>
    </source>
</evidence>
<keyword evidence="2" id="KW-1185">Reference proteome</keyword>
<organism evidence="2 3">
    <name type="scientific">Toxocara canis</name>
    <name type="common">Canine roundworm</name>
    <dbReference type="NCBI Taxonomy" id="6265"/>
    <lineage>
        <taxon>Eukaryota</taxon>
        <taxon>Metazoa</taxon>
        <taxon>Ecdysozoa</taxon>
        <taxon>Nematoda</taxon>
        <taxon>Chromadorea</taxon>
        <taxon>Rhabditida</taxon>
        <taxon>Spirurina</taxon>
        <taxon>Ascaridomorpha</taxon>
        <taxon>Ascaridoidea</taxon>
        <taxon>Toxocaridae</taxon>
        <taxon>Toxocara</taxon>
    </lineage>
</organism>
<sequence>MLSSAQLLVSFHWQICTEYEEGGTSAHLDSAILFAWRLLLFDEEEEGDAPLAESSMESLAALLPTDTMPASVHNNVASSTSSCDDAASSLALAKAPAPAVFGAKVPALAAPPVPELIFCSDRYAQFSEQHLHSIPEEESDDLCSQSSCSSRRAPTVIPAHSSSPYKELSFSQEIRPPSITPPPPVPPTDTQPVPFDQLTHVLRSIDSDTDSSLESTEKCCCKTSNANHLPFIKFPQNDMATADRDRDQCEVIVERLLDTISPTLVYHFILCIFYC</sequence>
<dbReference type="EMBL" id="UYWY01021314">
    <property type="protein sequence ID" value="VDM43864.1"/>
    <property type="molecule type" value="Genomic_DNA"/>
</dbReference>
<accession>A0A183UVM3</accession>
<dbReference type="Proteomes" id="UP000050794">
    <property type="component" value="Unassembled WGS sequence"/>
</dbReference>
<dbReference type="AlphaFoldDB" id="A0A183UVM3"/>
<reference evidence="1 2" key="2">
    <citation type="submission" date="2018-11" db="EMBL/GenBank/DDBJ databases">
        <authorList>
            <consortium name="Pathogen Informatics"/>
        </authorList>
    </citation>
    <scope>NUCLEOTIDE SEQUENCE [LARGE SCALE GENOMIC DNA]</scope>
</reference>